<keyword evidence="2" id="KW-1185">Reference proteome</keyword>
<reference evidence="1 2" key="1">
    <citation type="submission" date="2022-09" db="EMBL/GenBank/DDBJ databases">
        <authorList>
            <person name="Palmer J.M."/>
        </authorList>
    </citation>
    <scope>NUCLEOTIDE SEQUENCE [LARGE SCALE GENOMIC DNA]</scope>
    <source>
        <strain evidence="1 2">DSM 7382</strain>
    </source>
</reference>
<name>A0AAW0G8V3_9APHY</name>
<evidence type="ECO:0000313" key="1">
    <source>
        <dbReference type="EMBL" id="KAK7685450.1"/>
    </source>
</evidence>
<dbReference type="InterPro" id="IPR043472">
    <property type="entry name" value="Macro_dom-like"/>
</dbReference>
<dbReference type="EMBL" id="JASBNA010000020">
    <property type="protein sequence ID" value="KAK7685450.1"/>
    <property type="molecule type" value="Genomic_DNA"/>
</dbReference>
<sequence length="240" mass="26665">MDDLYITILDPSQTLSEELDRAFKKHLPETVQGRFMVAQTTLEHLKEPYNHFDCIVSPANSYGRLDGGFDWFISEALAPPGSLEVPTQLAQATLYQKWKGYAPPGTCTLVSLLGSVCEKNKHDCAYIALCPTMRTPGSVSWNKEIVYNCVWSLLTALTNHNALVDEQQKSGSTGERRIRTVVMTGLATGVGAVSPIKFCQQMVLAIRDFVQASADPKKWSTLEWEDILKIAADTQKTHDL</sequence>
<organism evidence="1 2">
    <name type="scientific">Cerrena zonata</name>
    <dbReference type="NCBI Taxonomy" id="2478898"/>
    <lineage>
        <taxon>Eukaryota</taxon>
        <taxon>Fungi</taxon>
        <taxon>Dikarya</taxon>
        <taxon>Basidiomycota</taxon>
        <taxon>Agaricomycotina</taxon>
        <taxon>Agaricomycetes</taxon>
        <taxon>Polyporales</taxon>
        <taxon>Cerrenaceae</taxon>
        <taxon>Cerrena</taxon>
    </lineage>
</organism>
<protein>
    <recommendedName>
        <fullName evidence="3">Macro domain-like protein</fullName>
    </recommendedName>
</protein>
<evidence type="ECO:0000313" key="2">
    <source>
        <dbReference type="Proteomes" id="UP001385951"/>
    </source>
</evidence>
<dbReference type="SUPFAM" id="SSF52949">
    <property type="entry name" value="Macro domain-like"/>
    <property type="match status" value="1"/>
</dbReference>
<dbReference type="AlphaFoldDB" id="A0AAW0G8V3"/>
<dbReference type="Gene3D" id="3.40.220.10">
    <property type="entry name" value="Leucine Aminopeptidase, subunit E, domain 1"/>
    <property type="match status" value="1"/>
</dbReference>
<comment type="caution">
    <text evidence="1">The sequence shown here is derived from an EMBL/GenBank/DDBJ whole genome shotgun (WGS) entry which is preliminary data.</text>
</comment>
<accession>A0AAW0G8V3</accession>
<proteinExistence type="predicted"/>
<gene>
    <name evidence="1" type="ORF">QCA50_011313</name>
</gene>
<dbReference type="Proteomes" id="UP001385951">
    <property type="component" value="Unassembled WGS sequence"/>
</dbReference>
<evidence type="ECO:0008006" key="3">
    <source>
        <dbReference type="Google" id="ProtNLM"/>
    </source>
</evidence>